<organism evidence="1 2">
    <name type="scientific">Pistacia atlantica</name>
    <dbReference type="NCBI Taxonomy" id="434234"/>
    <lineage>
        <taxon>Eukaryota</taxon>
        <taxon>Viridiplantae</taxon>
        <taxon>Streptophyta</taxon>
        <taxon>Embryophyta</taxon>
        <taxon>Tracheophyta</taxon>
        <taxon>Spermatophyta</taxon>
        <taxon>Magnoliopsida</taxon>
        <taxon>eudicotyledons</taxon>
        <taxon>Gunneridae</taxon>
        <taxon>Pentapetalae</taxon>
        <taxon>rosids</taxon>
        <taxon>malvids</taxon>
        <taxon>Sapindales</taxon>
        <taxon>Anacardiaceae</taxon>
        <taxon>Pistacia</taxon>
    </lineage>
</organism>
<keyword evidence="2" id="KW-1185">Reference proteome</keyword>
<dbReference type="EMBL" id="CM047901">
    <property type="protein sequence ID" value="KAJ0097947.1"/>
    <property type="molecule type" value="Genomic_DNA"/>
</dbReference>
<reference evidence="2" key="1">
    <citation type="journal article" date="2023" name="G3 (Bethesda)">
        <title>Genome assembly and association tests identify interacting loci associated with vigor, precocity, and sex in interspecific pistachio rootstocks.</title>
        <authorList>
            <person name="Palmer W."/>
            <person name="Jacygrad E."/>
            <person name="Sagayaradj S."/>
            <person name="Cavanaugh K."/>
            <person name="Han R."/>
            <person name="Bertier L."/>
            <person name="Beede B."/>
            <person name="Kafkas S."/>
            <person name="Golino D."/>
            <person name="Preece J."/>
            <person name="Michelmore R."/>
        </authorList>
    </citation>
    <scope>NUCLEOTIDE SEQUENCE [LARGE SCALE GENOMIC DNA]</scope>
</reference>
<protein>
    <submittedName>
        <fullName evidence="1">Uncharacterized protein</fullName>
    </submittedName>
</protein>
<evidence type="ECO:0000313" key="2">
    <source>
        <dbReference type="Proteomes" id="UP001164250"/>
    </source>
</evidence>
<dbReference type="Proteomes" id="UP001164250">
    <property type="component" value="Chromosome 5"/>
</dbReference>
<evidence type="ECO:0000313" key="1">
    <source>
        <dbReference type="EMBL" id="KAJ0097947.1"/>
    </source>
</evidence>
<proteinExistence type="predicted"/>
<name>A0ACC1BG79_9ROSI</name>
<gene>
    <name evidence="1" type="ORF">Patl1_27615</name>
</gene>
<comment type="caution">
    <text evidence="1">The sequence shown here is derived from an EMBL/GenBank/DDBJ whole genome shotgun (WGS) entry which is preliminary data.</text>
</comment>
<accession>A0ACC1BG79</accession>
<sequence length="161" mass="17388">MSTKSDKQCLQVQAENGGNTIYAATAAPVHQKEEDSAAKDKANASWGQNPGVDQEIKNKISNGQPEKSNGRLGYGNKPEVLGSFDHYDIKPVNSLKPNHLLPNNQESSYTSPAEISNESSRIGEKKLDSNLQKAFGSSDLDANMKPVGKPDHLLQNKQANG</sequence>